<proteinExistence type="predicted"/>
<dbReference type="Proteomes" id="UP000807504">
    <property type="component" value="Unassembled WGS sequence"/>
</dbReference>
<sequence>MEILFDIFLELHSILRTRLPDPWTFIKLKHNEELTIIINNITYFIAYFAFLAWFVEVFISRVQDTCGKRLDVKDKWFAAVLSLVCAVHLLWPFLLFFTHFLTCCFYPWTTSIVVLLLYIYFMTTSFRIIHFYTSSKIFLLKHHLQRIFSFENLIMSRTLQSTAETFRVGYTTAYTFFEDGRISFTGEDDFRPSATPVIQPRLEVEKEYRPSEALVTQPIIAPDEQYESHRPSKAPVIQPRIAPDEEPESYKPFTTLVTKPKIALNEIQEFYRPSEAPEKQPRIAHDEQHESYRPSEAPVIQPRLEPHEHRESYRLMDKYNVQFRTLPEKQYGPSETPVIQPRPDHRGLQTEYETQEIQPTEKTGHHEEFWMASGVGASEGGAGYSINSEKPLTFPETRDKYVETVTEFRTRESQTDDRIKYKDFSQQVDLSKRRIRTSIPRNQLVKDSKKGRIRSVRQCWDLKRSYKMGYCGRCWKVDNLPFRPEFTTLREPRTTRLGTSYGPPRYFLPLHQFIAEYGIGLTKWISRTCGFT</sequence>
<protein>
    <submittedName>
        <fullName evidence="3">Uncharacterized protein</fullName>
    </submittedName>
</protein>
<evidence type="ECO:0000256" key="1">
    <source>
        <dbReference type="SAM" id="MobiDB-lite"/>
    </source>
</evidence>
<organism evidence="3 4">
    <name type="scientific">Argiope bruennichi</name>
    <name type="common">Wasp spider</name>
    <name type="synonym">Aranea bruennichi</name>
    <dbReference type="NCBI Taxonomy" id="94029"/>
    <lineage>
        <taxon>Eukaryota</taxon>
        <taxon>Metazoa</taxon>
        <taxon>Ecdysozoa</taxon>
        <taxon>Arthropoda</taxon>
        <taxon>Chelicerata</taxon>
        <taxon>Arachnida</taxon>
        <taxon>Araneae</taxon>
        <taxon>Araneomorphae</taxon>
        <taxon>Entelegynae</taxon>
        <taxon>Araneoidea</taxon>
        <taxon>Araneidae</taxon>
        <taxon>Argiope</taxon>
    </lineage>
</organism>
<evidence type="ECO:0000313" key="3">
    <source>
        <dbReference type="EMBL" id="KAF8792599.1"/>
    </source>
</evidence>
<keyword evidence="4" id="KW-1185">Reference proteome</keyword>
<keyword evidence="2" id="KW-0812">Transmembrane</keyword>
<feature type="transmembrane region" description="Helical" evidence="2">
    <location>
        <begin position="34"/>
        <end position="55"/>
    </location>
</feature>
<feature type="transmembrane region" description="Helical" evidence="2">
    <location>
        <begin position="105"/>
        <end position="129"/>
    </location>
</feature>
<accession>A0A8T0FSD9</accession>
<keyword evidence="2" id="KW-1133">Transmembrane helix</keyword>
<comment type="caution">
    <text evidence="3">The sequence shown here is derived from an EMBL/GenBank/DDBJ whole genome shotgun (WGS) entry which is preliminary data.</text>
</comment>
<name>A0A8T0FSD9_ARGBR</name>
<dbReference type="AlphaFoldDB" id="A0A8T0FSD9"/>
<feature type="transmembrane region" description="Helical" evidence="2">
    <location>
        <begin position="76"/>
        <end position="99"/>
    </location>
</feature>
<evidence type="ECO:0000313" key="4">
    <source>
        <dbReference type="Proteomes" id="UP000807504"/>
    </source>
</evidence>
<dbReference type="EMBL" id="JABXBU010000003">
    <property type="protein sequence ID" value="KAF8792599.1"/>
    <property type="molecule type" value="Genomic_DNA"/>
</dbReference>
<feature type="region of interest" description="Disordered" evidence="1">
    <location>
        <begin position="274"/>
        <end position="295"/>
    </location>
</feature>
<keyword evidence="2" id="KW-0472">Membrane</keyword>
<reference evidence="3" key="1">
    <citation type="journal article" date="2020" name="bioRxiv">
        <title>Chromosome-level reference genome of the European wasp spider Argiope bruennichi: a resource for studies on range expansion and evolutionary adaptation.</title>
        <authorList>
            <person name="Sheffer M.M."/>
            <person name="Hoppe A."/>
            <person name="Krehenwinkel H."/>
            <person name="Uhl G."/>
            <person name="Kuss A.W."/>
            <person name="Jensen L."/>
            <person name="Jensen C."/>
            <person name="Gillespie R.G."/>
            <person name="Hoff K.J."/>
            <person name="Prost S."/>
        </authorList>
    </citation>
    <scope>NUCLEOTIDE SEQUENCE</scope>
</reference>
<feature type="compositionally biased region" description="Basic and acidic residues" evidence="1">
    <location>
        <begin position="275"/>
        <end position="293"/>
    </location>
</feature>
<reference evidence="3" key="2">
    <citation type="submission" date="2020-06" db="EMBL/GenBank/DDBJ databases">
        <authorList>
            <person name="Sheffer M."/>
        </authorList>
    </citation>
    <scope>NUCLEOTIDE SEQUENCE</scope>
</reference>
<evidence type="ECO:0000256" key="2">
    <source>
        <dbReference type="SAM" id="Phobius"/>
    </source>
</evidence>
<gene>
    <name evidence="3" type="ORF">HNY73_004173</name>
</gene>